<feature type="binding site" evidence="5">
    <location>
        <position position="137"/>
    </location>
    <ligand>
        <name>Zn(2+)</name>
        <dbReference type="ChEBI" id="CHEBI:29105"/>
        <note>catalytic</note>
    </ligand>
</feature>
<reference evidence="7 8" key="1">
    <citation type="journal article" date="2014" name="Nature">
        <title>An environmental bacterial taxon with a large and distinct metabolic repertoire.</title>
        <authorList>
            <person name="Wilson M.C."/>
            <person name="Mori T."/>
            <person name="Ruckert C."/>
            <person name="Uria A.R."/>
            <person name="Helf M.J."/>
            <person name="Takada K."/>
            <person name="Gernert C."/>
            <person name="Steffens U.A."/>
            <person name="Heycke N."/>
            <person name="Schmitt S."/>
            <person name="Rinke C."/>
            <person name="Helfrich E.J."/>
            <person name="Brachmann A.O."/>
            <person name="Gurgui C."/>
            <person name="Wakimoto T."/>
            <person name="Kracht M."/>
            <person name="Crusemann M."/>
            <person name="Hentschel U."/>
            <person name="Abe I."/>
            <person name="Matsunaga S."/>
            <person name="Kalinowski J."/>
            <person name="Takeyama H."/>
            <person name="Piel J."/>
        </authorList>
    </citation>
    <scope>NUCLEOTIDE SEQUENCE [LARGE SCALE GENOMIC DNA]</scope>
    <source>
        <strain evidence="8">TSY1</strain>
    </source>
</reference>
<comment type="subunit">
    <text evidence="2">Homodimer.</text>
</comment>
<dbReference type="Pfam" id="PF00383">
    <property type="entry name" value="dCMP_cyt_deam_1"/>
    <property type="match status" value="1"/>
</dbReference>
<dbReference type="GO" id="GO:0072527">
    <property type="term" value="P:pyrimidine-containing compound metabolic process"/>
    <property type="evidence" value="ECO:0007669"/>
    <property type="project" value="UniProtKB-ARBA"/>
</dbReference>
<keyword evidence="5" id="KW-0862">Zinc</keyword>
<evidence type="ECO:0000259" key="6">
    <source>
        <dbReference type="PROSITE" id="PS51747"/>
    </source>
</evidence>
<protein>
    <recommendedName>
        <fullName evidence="6">CMP/dCMP-type deaminase domain-containing protein</fullName>
    </recommendedName>
</protein>
<dbReference type="PROSITE" id="PS51747">
    <property type="entry name" value="CYT_DCMP_DEAMINASES_2"/>
    <property type="match status" value="2"/>
</dbReference>
<comment type="caution">
    <text evidence="7">The sequence shown here is derived from an EMBL/GenBank/DDBJ whole genome shotgun (WGS) entry which is preliminary data.</text>
</comment>
<dbReference type="PIRSF" id="PIRSF006334">
    <property type="entry name" value="Cdd_plus_pseudo"/>
    <property type="match status" value="1"/>
</dbReference>
<feature type="binding site" evidence="5">
    <location>
        <position position="134"/>
    </location>
    <ligand>
        <name>Zn(2+)</name>
        <dbReference type="ChEBI" id="CHEBI:29105"/>
        <note>catalytic</note>
    </ligand>
</feature>
<proteinExistence type="inferred from homology"/>
<sequence>MVAQENAFESALAVFPKDIQAELKEVLDKGPVIPGEQVASWVDRLSTSVGEVMIKLLPIAAAYARVPISNYHVGAVALGMPGLNSPGTLYLGSNVEFRGEALSFTVHGEQCATNHAWLRGETGIQALAINAAPCGYCRQFLYETTTAKSLNILLKTSTDPKDYSYSSSQLTYFLPQAFGPSDLGVTGGLMESESHGFTIPQGSNVAQAALQGANASYAPYTKDYAGVAFQRDHKTIYVGRCAENAAYNPSMSPLESALAYMNMHIGKQAPLNITAAALVEAQSDISQKSATEATLASIAPGVSLEYVIAS</sequence>
<dbReference type="AlphaFoldDB" id="W4LW88"/>
<accession>W4LW88</accession>
<dbReference type="GO" id="GO:0008270">
    <property type="term" value="F:zinc ion binding"/>
    <property type="evidence" value="ECO:0007669"/>
    <property type="project" value="InterPro"/>
</dbReference>
<dbReference type="PANTHER" id="PTHR11644:SF2">
    <property type="entry name" value="CYTIDINE DEAMINASE"/>
    <property type="match status" value="1"/>
</dbReference>
<name>W4LW88_ENTF1</name>
<keyword evidence="8" id="KW-1185">Reference proteome</keyword>
<feature type="binding site" evidence="5">
    <location>
        <position position="107"/>
    </location>
    <ligand>
        <name>Zn(2+)</name>
        <dbReference type="ChEBI" id="CHEBI:29105"/>
        <note>catalytic</note>
    </ligand>
</feature>
<dbReference type="InterPro" id="IPR013171">
    <property type="entry name" value="Cyd/dCyd_deaminase_Zn-bd"/>
</dbReference>
<feature type="binding site" evidence="4">
    <location>
        <begin position="94"/>
        <end position="96"/>
    </location>
    <ligand>
        <name>substrate</name>
    </ligand>
</feature>
<evidence type="ECO:0000256" key="3">
    <source>
        <dbReference type="PIRSR" id="PIRSR006334-1"/>
    </source>
</evidence>
<dbReference type="CDD" id="cd01283">
    <property type="entry name" value="cytidine_deaminase"/>
    <property type="match status" value="1"/>
</dbReference>
<dbReference type="InterPro" id="IPR050202">
    <property type="entry name" value="Cyt/Deoxycyt_deaminase"/>
</dbReference>
<evidence type="ECO:0000256" key="2">
    <source>
        <dbReference type="ARBA" id="ARBA00011738"/>
    </source>
</evidence>
<dbReference type="HOGENOM" id="CLU_052424_0_0_7"/>
<comment type="cofactor">
    <cofactor evidence="5">
        <name>Zn(2+)</name>
        <dbReference type="ChEBI" id="CHEBI:29105"/>
    </cofactor>
    <text evidence="5">Binds 1 zinc ion.</text>
</comment>
<keyword evidence="5" id="KW-0479">Metal-binding</keyword>
<organism evidence="7 8">
    <name type="scientific">Entotheonella factor</name>
    <dbReference type="NCBI Taxonomy" id="1429438"/>
    <lineage>
        <taxon>Bacteria</taxon>
        <taxon>Pseudomonadati</taxon>
        <taxon>Nitrospinota/Tectimicrobiota group</taxon>
        <taxon>Candidatus Tectimicrobiota</taxon>
        <taxon>Candidatus Entotheonellia</taxon>
        <taxon>Candidatus Entotheonellales</taxon>
        <taxon>Candidatus Entotheonellaceae</taxon>
        <taxon>Candidatus Entotheonella</taxon>
    </lineage>
</organism>
<dbReference type="NCBIfam" id="NF006537">
    <property type="entry name" value="PRK09027.1"/>
    <property type="match status" value="1"/>
</dbReference>
<evidence type="ECO:0000256" key="1">
    <source>
        <dbReference type="ARBA" id="ARBA00006576"/>
    </source>
</evidence>
<dbReference type="Proteomes" id="UP000019141">
    <property type="component" value="Unassembled WGS sequence"/>
</dbReference>
<dbReference type="GO" id="GO:0055086">
    <property type="term" value="P:nucleobase-containing small molecule metabolic process"/>
    <property type="evidence" value="ECO:0007669"/>
    <property type="project" value="UniProtKB-ARBA"/>
</dbReference>
<evidence type="ECO:0000313" key="7">
    <source>
        <dbReference type="EMBL" id="ETX02359.1"/>
    </source>
</evidence>
<dbReference type="GO" id="GO:0005829">
    <property type="term" value="C:cytosol"/>
    <property type="evidence" value="ECO:0007669"/>
    <property type="project" value="TreeGrafter"/>
</dbReference>
<evidence type="ECO:0000256" key="5">
    <source>
        <dbReference type="PIRSR" id="PIRSR006334-3"/>
    </source>
</evidence>
<dbReference type="InterPro" id="IPR002125">
    <property type="entry name" value="CMP_dCMP_dom"/>
</dbReference>
<feature type="domain" description="CMP/dCMP-type deaminase" evidence="6">
    <location>
        <begin position="48"/>
        <end position="170"/>
    </location>
</feature>
<feature type="domain" description="CMP/dCMP-type deaminase" evidence="6">
    <location>
        <begin position="200"/>
        <end position="310"/>
    </location>
</feature>
<comment type="similarity">
    <text evidence="1">Belongs to the cytidine and deoxycytidylate deaminase family.</text>
</comment>
<dbReference type="SUPFAM" id="SSF53927">
    <property type="entry name" value="Cytidine deaminase-like"/>
    <property type="match status" value="2"/>
</dbReference>
<dbReference type="Pfam" id="PF08211">
    <property type="entry name" value="dCMP_cyt_deam_2"/>
    <property type="match status" value="1"/>
</dbReference>
<dbReference type="InterPro" id="IPR016193">
    <property type="entry name" value="Cytidine_deaminase-like"/>
</dbReference>
<dbReference type="GO" id="GO:0004126">
    <property type="term" value="F:cytidine deaminase activity"/>
    <property type="evidence" value="ECO:0007669"/>
    <property type="project" value="InterPro"/>
</dbReference>
<feature type="active site" description="Proton donor" evidence="3">
    <location>
        <position position="109"/>
    </location>
</feature>
<evidence type="ECO:0000313" key="8">
    <source>
        <dbReference type="Proteomes" id="UP000019141"/>
    </source>
</evidence>
<dbReference type="Gene3D" id="3.40.140.10">
    <property type="entry name" value="Cytidine Deaminase, domain 2"/>
    <property type="match status" value="2"/>
</dbReference>
<evidence type="ECO:0000256" key="4">
    <source>
        <dbReference type="PIRSR" id="PIRSR006334-2"/>
    </source>
</evidence>
<gene>
    <name evidence="7" type="ORF">ETSY1_03800</name>
</gene>
<dbReference type="PANTHER" id="PTHR11644">
    <property type="entry name" value="CYTIDINE DEAMINASE"/>
    <property type="match status" value="1"/>
</dbReference>
<dbReference type="EMBL" id="AZHW01000152">
    <property type="protein sequence ID" value="ETX02359.1"/>
    <property type="molecule type" value="Genomic_DNA"/>
</dbReference>